<comment type="similarity">
    <text evidence="3">Belongs to the Maf family.</text>
</comment>
<comment type="catalytic activity">
    <reaction evidence="3">
        <text>a 2'-deoxyribonucleoside 5'-triphosphate + H2O = a 2'-deoxyribonucleoside 5'-phosphate + diphosphate + H(+)</text>
        <dbReference type="Rhea" id="RHEA:44644"/>
        <dbReference type="ChEBI" id="CHEBI:15377"/>
        <dbReference type="ChEBI" id="CHEBI:15378"/>
        <dbReference type="ChEBI" id="CHEBI:33019"/>
        <dbReference type="ChEBI" id="CHEBI:61560"/>
        <dbReference type="ChEBI" id="CHEBI:65317"/>
        <dbReference type="EC" id="3.6.1.9"/>
    </reaction>
</comment>
<comment type="function">
    <text evidence="3">Nucleoside triphosphate pyrophosphatase. May have a dual role in cell division arrest and in preventing the incorporation of modified nucleotides into cellular nucleic acids.</text>
</comment>
<proteinExistence type="inferred from homology"/>
<feature type="active site" description="Proton acceptor" evidence="3">
    <location>
        <position position="118"/>
    </location>
</feature>
<dbReference type="GO" id="GO:0005737">
    <property type="term" value="C:cytoplasm"/>
    <property type="evidence" value="ECO:0007669"/>
    <property type="project" value="UniProtKB-SubCell"/>
</dbReference>
<dbReference type="Pfam" id="PF02545">
    <property type="entry name" value="Maf"/>
    <property type="match status" value="1"/>
</dbReference>
<evidence type="ECO:0000256" key="4">
    <source>
        <dbReference type="SAM" id="MobiDB-lite"/>
    </source>
</evidence>
<keyword evidence="3" id="KW-0546">Nucleotide metabolism</keyword>
<reference evidence="5 6" key="1">
    <citation type="submission" date="2023-07" db="EMBL/GenBank/DDBJ databases">
        <title>Micromonospora profundi TRM 95458 converts glycerol to a new osmotic compound.</title>
        <authorList>
            <person name="Lu D."/>
        </authorList>
    </citation>
    <scope>NUCLEOTIDE SEQUENCE [LARGE SCALE GENOMIC DNA]</scope>
    <source>
        <strain evidence="5 6">TRM95458</strain>
    </source>
</reference>
<evidence type="ECO:0000256" key="3">
    <source>
        <dbReference type="HAMAP-Rule" id="MF_00528"/>
    </source>
</evidence>
<keyword evidence="6" id="KW-1185">Reference proteome</keyword>
<feature type="compositionally biased region" description="Low complexity" evidence="4">
    <location>
        <begin position="96"/>
        <end position="108"/>
    </location>
</feature>
<organism evidence="5 6">
    <name type="scientific">Micromonospora profundi</name>
    <dbReference type="NCBI Taxonomy" id="1420889"/>
    <lineage>
        <taxon>Bacteria</taxon>
        <taxon>Bacillati</taxon>
        <taxon>Actinomycetota</taxon>
        <taxon>Actinomycetes</taxon>
        <taxon>Micromonosporales</taxon>
        <taxon>Micromonosporaceae</taxon>
        <taxon>Micromonospora</taxon>
    </lineage>
</organism>
<dbReference type="KEGG" id="mprn:Q3V37_02835"/>
<gene>
    <name evidence="5" type="ORF">Q3V37_02835</name>
</gene>
<comment type="caution">
    <text evidence="3">Lacks conserved residue(s) required for the propagation of feature annotation.</text>
</comment>
<dbReference type="GO" id="GO:0009117">
    <property type="term" value="P:nucleotide metabolic process"/>
    <property type="evidence" value="ECO:0007669"/>
    <property type="project" value="UniProtKB-KW"/>
</dbReference>
<feature type="region of interest" description="Disordered" evidence="4">
    <location>
        <begin position="65"/>
        <end position="109"/>
    </location>
</feature>
<sequence>MSDSLPLRLVLASASPARRKSLQAAGIEPDVLVSGVDESLVVTDRAEDLCLELARLKAQAVLTRLSPATPPTSPSPGTDPGLSAGPDPGLSAGPATSTGTSTSTSTSTNQRTLVIGCDSVLAFDGEILGKPADPADATRRWQRMRGRSGVLHSGHCLIDMTAGRRAEAVASTTVHFADISDDEIAAYVASGEPLAVAGAFTIDGLGGPFVERIEGDPGTVVGLSMPLLRRLLAELGLQITDLWTKVAPGGQSVEPLGNVRS</sequence>
<dbReference type="Proteomes" id="UP001235874">
    <property type="component" value="Chromosome"/>
</dbReference>
<dbReference type="HAMAP" id="MF_00528">
    <property type="entry name" value="Maf"/>
    <property type="match status" value="1"/>
</dbReference>
<dbReference type="PANTHER" id="PTHR43213:SF5">
    <property type="entry name" value="BIFUNCTIONAL DTTP_UTP PYROPHOSPHATASE_METHYLTRANSFERASE PROTEIN-RELATED"/>
    <property type="match status" value="1"/>
</dbReference>
<evidence type="ECO:0000256" key="1">
    <source>
        <dbReference type="ARBA" id="ARBA00001968"/>
    </source>
</evidence>
<evidence type="ECO:0000313" key="6">
    <source>
        <dbReference type="Proteomes" id="UP001235874"/>
    </source>
</evidence>
<accession>A0AAJ6HXB1</accession>
<dbReference type="RefSeq" id="WP_306272788.1">
    <property type="nucleotide sequence ID" value="NZ_CP130472.1"/>
</dbReference>
<protein>
    <recommendedName>
        <fullName evidence="3">Nucleoside triphosphate pyrophosphatase</fullName>
        <ecNumber evidence="3">3.6.1.9</ecNumber>
    </recommendedName>
    <alternativeName>
        <fullName evidence="3">Nucleotide pyrophosphatase</fullName>
        <shortName evidence="3">Nucleotide PPase</shortName>
    </alternativeName>
</protein>
<dbReference type="CDD" id="cd00555">
    <property type="entry name" value="Maf"/>
    <property type="match status" value="1"/>
</dbReference>
<dbReference type="InterPro" id="IPR003697">
    <property type="entry name" value="Maf-like"/>
</dbReference>
<dbReference type="SUPFAM" id="SSF52972">
    <property type="entry name" value="ITPase-like"/>
    <property type="match status" value="1"/>
</dbReference>
<evidence type="ECO:0000313" key="5">
    <source>
        <dbReference type="EMBL" id="WLS46240.1"/>
    </source>
</evidence>
<keyword evidence="2 3" id="KW-0378">Hydrolase</keyword>
<dbReference type="EC" id="3.6.1.9" evidence="3"/>
<dbReference type="Gene3D" id="3.90.950.10">
    <property type="match status" value="1"/>
</dbReference>
<comment type="catalytic activity">
    <reaction evidence="3">
        <text>a ribonucleoside 5'-triphosphate + H2O = a ribonucleoside 5'-phosphate + diphosphate + H(+)</text>
        <dbReference type="Rhea" id="RHEA:23996"/>
        <dbReference type="ChEBI" id="CHEBI:15377"/>
        <dbReference type="ChEBI" id="CHEBI:15378"/>
        <dbReference type="ChEBI" id="CHEBI:33019"/>
        <dbReference type="ChEBI" id="CHEBI:58043"/>
        <dbReference type="ChEBI" id="CHEBI:61557"/>
        <dbReference type="EC" id="3.6.1.9"/>
    </reaction>
</comment>
<name>A0AAJ6HXB1_9ACTN</name>
<dbReference type="NCBIfam" id="TIGR00172">
    <property type="entry name" value="maf"/>
    <property type="match status" value="1"/>
</dbReference>
<dbReference type="PANTHER" id="PTHR43213">
    <property type="entry name" value="BIFUNCTIONAL DTTP/UTP PYROPHOSPHATASE/METHYLTRANSFERASE PROTEIN-RELATED"/>
    <property type="match status" value="1"/>
</dbReference>
<keyword evidence="3" id="KW-0963">Cytoplasm</keyword>
<evidence type="ECO:0000256" key="2">
    <source>
        <dbReference type="ARBA" id="ARBA00022801"/>
    </source>
</evidence>
<dbReference type="AlphaFoldDB" id="A0AAJ6HXB1"/>
<comment type="cofactor">
    <cofactor evidence="1 3">
        <name>a divalent metal cation</name>
        <dbReference type="ChEBI" id="CHEBI:60240"/>
    </cofactor>
</comment>
<comment type="subcellular location">
    <subcellularLocation>
        <location evidence="3">Cytoplasm</location>
    </subcellularLocation>
</comment>
<dbReference type="InterPro" id="IPR029001">
    <property type="entry name" value="ITPase-like_fam"/>
</dbReference>
<dbReference type="GO" id="GO:0047429">
    <property type="term" value="F:nucleoside triphosphate diphosphatase activity"/>
    <property type="evidence" value="ECO:0007669"/>
    <property type="project" value="UniProtKB-EC"/>
</dbReference>
<dbReference type="EMBL" id="CP130472">
    <property type="protein sequence ID" value="WLS46240.1"/>
    <property type="molecule type" value="Genomic_DNA"/>
</dbReference>